<dbReference type="KEGG" id="lpy:FIV34_00860"/>
<evidence type="ECO:0000256" key="2">
    <source>
        <dbReference type="ARBA" id="ARBA00022840"/>
    </source>
</evidence>
<name>A0A4Y5Z078_9GAMM</name>
<keyword evidence="3" id="KW-0805">Transcription regulation</keyword>
<feature type="domain" description="Response regulatory" evidence="7">
    <location>
        <begin position="13"/>
        <end position="132"/>
    </location>
</feature>
<dbReference type="GO" id="GO:0000160">
    <property type="term" value="P:phosphorelay signal transduction system"/>
    <property type="evidence" value="ECO:0007669"/>
    <property type="project" value="InterPro"/>
</dbReference>
<evidence type="ECO:0000256" key="4">
    <source>
        <dbReference type="ARBA" id="ARBA00023163"/>
    </source>
</evidence>
<dbReference type="InterPro" id="IPR001789">
    <property type="entry name" value="Sig_transdc_resp-reg_receiver"/>
</dbReference>
<dbReference type="Gene3D" id="3.40.50.300">
    <property type="entry name" value="P-loop containing nucleotide triphosphate hydrolases"/>
    <property type="match status" value="1"/>
</dbReference>
<dbReference type="PROSITE" id="PS50110">
    <property type="entry name" value="RESPONSE_REGULATORY"/>
    <property type="match status" value="1"/>
</dbReference>
<dbReference type="RefSeq" id="WP_139978744.1">
    <property type="nucleotide sequence ID" value="NZ_CP041046.1"/>
</dbReference>
<dbReference type="InterPro" id="IPR002197">
    <property type="entry name" value="HTH_Fis"/>
</dbReference>
<dbReference type="SMART" id="SM00382">
    <property type="entry name" value="AAA"/>
    <property type="match status" value="1"/>
</dbReference>
<proteinExistence type="predicted"/>
<keyword evidence="4" id="KW-0804">Transcription</keyword>
<reference evidence="8 9" key="1">
    <citation type="submission" date="2019-06" db="EMBL/GenBank/DDBJ databases">
        <title>A complete genome sequence for Luteibacter pinisoli MAH-14.</title>
        <authorList>
            <person name="Baltrus D.A."/>
        </authorList>
    </citation>
    <scope>NUCLEOTIDE SEQUENCE [LARGE SCALE GENOMIC DNA]</scope>
    <source>
        <strain evidence="8 9">MAH-14</strain>
    </source>
</reference>
<protein>
    <submittedName>
        <fullName evidence="8">Sigma-54-dependent Fis family transcriptional regulator</fullName>
    </submittedName>
</protein>
<dbReference type="AlphaFoldDB" id="A0A4Y5Z078"/>
<dbReference type="InterPro" id="IPR058031">
    <property type="entry name" value="AAA_lid_NorR"/>
</dbReference>
<sequence length="460" mass="51083">MTPDTLPKSPYPPVLVVDDHPDVRLALCMLLRNEGLEALEAGSPEAACDVAMRQALSCAVVDLNYSADTTSGHEGMALVTRLRGLVPDVPLVVMTAWGNVNLAVEAMRRGAADFVEKPWNRGRLLNILWSQVHLHQAREENRRLRAETALNREGSAAYCATESSAMRRVMELVERIAVSESHVLVLGENGTGKSMLARDIHARSPRAASALIRVDMGSLSEARFADDMFGEESGARPGRFELAHHGSLVLEEVSTIPPLQQVTLLRVLEEGELERSGSGQTRRVDVRVISTTNADLESIARAGRFRLDLLYRLNAMQVRLPALRERPEDIVPLARHFLLRECRRLGRDAARFAPSAERALRAYAWPGNIRELEHAVERAVLITPTAEIDVNALAMHQQDDAPLVLDCLTLTDAEQLLIRHALDRNGNNLQRAADALGISRQALYRRLDKQRSRYPDEAIE</sequence>
<dbReference type="Gene3D" id="3.40.50.2300">
    <property type="match status" value="1"/>
</dbReference>
<dbReference type="InterPro" id="IPR011006">
    <property type="entry name" value="CheY-like_superfamily"/>
</dbReference>
<keyword evidence="2" id="KW-0067">ATP-binding</keyword>
<dbReference type="Pfam" id="PF02954">
    <property type="entry name" value="HTH_8"/>
    <property type="match status" value="1"/>
</dbReference>
<dbReference type="Proteomes" id="UP000316093">
    <property type="component" value="Chromosome"/>
</dbReference>
<feature type="domain" description="Sigma-54 factor interaction" evidence="6">
    <location>
        <begin position="159"/>
        <end position="381"/>
    </location>
</feature>
<dbReference type="PRINTS" id="PR01590">
    <property type="entry name" value="HTHFIS"/>
</dbReference>
<evidence type="ECO:0000256" key="3">
    <source>
        <dbReference type="ARBA" id="ARBA00023015"/>
    </source>
</evidence>
<evidence type="ECO:0000313" key="8">
    <source>
        <dbReference type="EMBL" id="QDE37853.1"/>
    </source>
</evidence>
<feature type="modified residue" description="4-aspartylphosphate" evidence="5">
    <location>
        <position position="62"/>
    </location>
</feature>
<dbReference type="PANTHER" id="PTHR32071">
    <property type="entry name" value="TRANSCRIPTIONAL REGULATORY PROTEIN"/>
    <property type="match status" value="1"/>
</dbReference>
<gene>
    <name evidence="8" type="ORF">FIV34_00860</name>
</gene>
<dbReference type="Gene3D" id="1.10.8.60">
    <property type="match status" value="1"/>
</dbReference>
<dbReference type="GO" id="GO:0005524">
    <property type="term" value="F:ATP binding"/>
    <property type="evidence" value="ECO:0007669"/>
    <property type="project" value="UniProtKB-KW"/>
</dbReference>
<dbReference type="CDD" id="cd00009">
    <property type="entry name" value="AAA"/>
    <property type="match status" value="1"/>
</dbReference>
<keyword evidence="5" id="KW-0597">Phosphoprotein</keyword>
<dbReference type="InterPro" id="IPR003593">
    <property type="entry name" value="AAA+_ATPase"/>
</dbReference>
<dbReference type="Gene3D" id="1.10.10.60">
    <property type="entry name" value="Homeodomain-like"/>
    <property type="match status" value="1"/>
</dbReference>
<dbReference type="GO" id="GO:0043565">
    <property type="term" value="F:sequence-specific DNA binding"/>
    <property type="evidence" value="ECO:0007669"/>
    <property type="project" value="InterPro"/>
</dbReference>
<dbReference type="Pfam" id="PF25601">
    <property type="entry name" value="AAA_lid_14"/>
    <property type="match status" value="1"/>
</dbReference>
<dbReference type="PANTHER" id="PTHR32071:SF86">
    <property type="entry name" value="TWO COMPONENT SIGNAL TRANSDUCTION SYSTEM SIGMA54-DEPENDENT RESPONSE REGULATOR FIS FAMILY"/>
    <property type="match status" value="1"/>
</dbReference>
<dbReference type="Pfam" id="PF00072">
    <property type="entry name" value="Response_reg"/>
    <property type="match status" value="1"/>
</dbReference>
<dbReference type="OrthoDB" id="9804019at2"/>
<dbReference type="SUPFAM" id="SSF52540">
    <property type="entry name" value="P-loop containing nucleoside triphosphate hydrolases"/>
    <property type="match status" value="1"/>
</dbReference>
<evidence type="ECO:0000259" key="6">
    <source>
        <dbReference type="PROSITE" id="PS50045"/>
    </source>
</evidence>
<keyword evidence="9" id="KW-1185">Reference proteome</keyword>
<evidence type="ECO:0000256" key="1">
    <source>
        <dbReference type="ARBA" id="ARBA00022741"/>
    </source>
</evidence>
<dbReference type="InterPro" id="IPR027417">
    <property type="entry name" value="P-loop_NTPase"/>
</dbReference>
<evidence type="ECO:0000256" key="5">
    <source>
        <dbReference type="PROSITE-ProRule" id="PRU00169"/>
    </source>
</evidence>
<keyword evidence="1" id="KW-0547">Nucleotide-binding</keyword>
<dbReference type="SMART" id="SM00448">
    <property type="entry name" value="REC"/>
    <property type="match status" value="1"/>
</dbReference>
<evidence type="ECO:0000313" key="9">
    <source>
        <dbReference type="Proteomes" id="UP000316093"/>
    </source>
</evidence>
<dbReference type="InterPro" id="IPR002078">
    <property type="entry name" value="Sigma_54_int"/>
</dbReference>
<accession>A0A4Y5Z078</accession>
<dbReference type="SUPFAM" id="SSF46689">
    <property type="entry name" value="Homeodomain-like"/>
    <property type="match status" value="1"/>
</dbReference>
<evidence type="ECO:0000259" key="7">
    <source>
        <dbReference type="PROSITE" id="PS50110"/>
    </source>
</evidence>
<dbReference type="GO" id="GO:0006355">
    <property type="term" value="P:regulation of DNA-templated transcription"/>
    <property type="evidence" value="ECO:0007669"/>
    <property type="project" value="InterPro"/>
</dbReference>
<organism evidence="8 9">
    <name type="scientific">Luteibacter pinisoli</name>
    <dbReference type="NCBI Taxonomy" id="2589080"/>
    <lineage>
        <taxon>Bacteria</taxon>
        <taxon>Pseudomonadati</taxon>
        <taxon>Pseudomonadota</taxon>
        <taxon>Gammaproteobacteria</taxon>
        <taxon>Lysobacterales</taxon>
        <taxon>Rhodanobacteraceae</taxon>
        <taxon>Luteibacter</taxon>
    </lineage>
</organism>
<dbReference type="InterPro" id="IPR025944">
    <property type="entry name" value="Sigma_54_int_dom_CS"/>
</dbReference>
<dbReference type="PROSITE" id="PS50045">
    <property type="entry name" value="SIGMA54_INTERACT_4"/>
    <property type="match status" value="1"/>
</dbReference>
<dbReference type="InterPro" id="IPR009057">
    <property type="entry name" value="Homeodomain-like_sf"/>
</dbReference>
<dbReference type="PROSITE" id="PS00688">
    <property type="entry name" value="SIGMA54_INTERACT_3"/>
    <property type="match status" value="1"/>
</dbReference>
<dbReference type="EMBL" id="CP041046">
    <property type="protein sequence ID" value="QDE37853.1"/>
    <property type="molecule type" value="Genomic_DNA"/>
</dbReference>
<dbReference type="SUPFAM" id="SSF52172">
    <property type="entry name" value="CheY-like"/>
    <property type="match status" value="1"/>
</dbReference>
<dbReference type="Pfam" id="PF00158">
    <property type="entry name" value="Sigma54_activat"/>
    <property type="match status" value="1"/>
</dbReference>